<dbReference type="EMBL" id="JANAVB010010195">
    <property type="protein sequence ID" value="KAJ6839212.1"/>
    <property type="molecule type" value="Genomic_DNA"/>
</dbReference>
<keyword evidence="4" id="KW-1185">Reference proteome</keyword>
<feature type="region of interest" description="Disordered" evidence="1">
    <location>
        <begin position="37"/>
        <end position="59"/>
    </location>
</feature>
<dbReference type="Proteomes" id="UP001140949">
    <property type="component" value="Unassembled WGS sequence"/>
</dbReference>
<keyword evidence="3" id="KW-0418">Kinase</keyword>
<feature type="compositionally biased region" description="Basic and acidic residues" evidence="1">
    <location>
        <begin position="37"/>
        <end position="55"/>
    </location>
</feature>
<proteinExistence type="predicted"/>
<evidence type="ECO:0000256" key="1">
    <source>
        <dbReference type="SAM" id="MobiDB-lite"/>
    </source>
</evidence>
<dbReference type="GO" id="GO:0016301">
    <property type="term" value="F:kinase activity"/>
    <property type="evidence" value="ECO:0007669"/>
    <property type="project" value="UniProtKB-KW"/>
</dbReference>
<evidence type="ECO:0000313" key="3">
    <source>
        <dbReference type="EMBL" id="KAJ6839212.1"/>
    </source>
</evidence>
<accession>A0AAX6HEM4</accession>
<gene>
    <name evidence="2" type="ORF">M6B38_205050</name>
    <name evidence="3" type="ORF">M6B38_317315</name>
</gene>
<keyword evidence="3" id="KW-0675">Receptor</keyword>
<keyword evidence="3" id="KW-0808">Transferase</keyword>
<name>A0AAX6HEM4_IRIPA</name>
<evidence type="ECO:0000313" key="2">
    <source>
        <dbReference type="EMBL" id="KAJ6800148.1"/>
    </source>
</evidence>
<dbReference type="EMBL" id="JANAVB010039212">
    <property type="protein sequence ID" value="KAJ6800148.1"/>
    <property type="molecule type" value="Genomic_DNA"/>
</dbReference>
<comment type="caution">
    <text evidence="3">The sequence shown here is derived from an EMBL/GenBank/DDBJ whole genome shotgun (WGS) entry which is preliminary data.</text>
</comment>
<organism evidence="3 4">
    <name type="scientific">Iris pallida</name>
    <name type="common">Sweet iris</name>
    <dbReference type="NCBI Taxonomy" id="29817"/>
    <lineage>
        <taxon>Eukaryota</taxon>
        <taxon>Viridiplantae</taxon>
        <taxon>Streptophyta</taxon>
        <taxon>Embryophyta</taxon>
        <taxon>Tracheophyta</taxon>
        <taxon>Spermatophyta</taxon>
        <taxon>Magnoliopsida</taxon>
        <taxon>Liliopsida</taxon>
        <taxon>Asparagales</taxon>
        <taxon>Iridaceae</taxon>
        <taxon>Iridoideae</taxon>
        <taxon>Irideae</taxon>
        <taxon>Iris</taxon>
    </lineage>
</organism>
<sequence length="94" mass="10476">MRPLLQVAPSKTEVSPLQGLAKLGWVQFTRALLGSSRPDRRFERHDSSDGSERPEIASATTTNINISNDDIDIAMEREESYFEGGEPVRRSKDG</sequence>
<evidence type="ECO:0000313" key="4">
    <source>
        <dbReference type="Proteomes" id="UP001140949"/>
    </source>
</evidence>
<dbReference type="AlphaFoldDB" id="A0AAX6HEM4"/>
<reference evidence="3" key="1">
    <citation type="journal article" date="2023" name="GigaByte">
        <title>Genome assembly of the bearded iris, Iris pallida Lam.</title>
        <authorList>
            <person name="Bruccoleri R.E."/>
            <person name="Oakeley E.J."/>
            <person name="Faust A.M.E."/>
            <person name="Altorfer M."/>
            <person name="Dessus-Babus S."/>
            <person name="Burckhardt D."/>
            <person name="Oertli M."/>
            <person name="Naumann U."/>
            <person name="Petersen F."/>
            <person name="Wong J."/>
        </authorList>
    </citation>
    <scope>NUCLEOTIDE SEQUENCE</scope>
    <source>
        <strain evidence="3">GSM-AAB239-AS_SAM_17_03QT</strain>
    </source>
</reference>
<reference evidence="3" key="2">
    <citation type="submission" date="2023-04" db="EMBL/GenBank/DDBJ databases">
        <authorList>
            <person name="Bruccoleri R.E."/>
            <person name="Oakeley E.J."/>
            <person name="Faust A.-M."/>
            <person name="Dessus-Babus S."/>
            <person name="Altorfer M."/>
            <person name="Burckhardt D."/>
            <person name="Oertli M."/>
            <person name="Naumann U."/>
            <person name="Petersen F."/>
            <person name="Wong J."/>
        </authorList>
    </citation>
    <scope>NUCLEOTIDE SEQUENCE</scope>
    <source>
        <strain evidence="3">GSM-AAB239-AS_SAM_17_03QT</strain>
        <tissue evidence="3">Leaf</tissue>
    </source>
</reference>
<protein>
    <submittedName>
        <fullName evidence="3">Leucine-rich repeat receptor-like kinase protein FLORAL ORGAN NUMBER1</fullName>
    </submittedName>
</protein>